<dbReference type="Proteomes" id="UP000295444">
    <property type="component" value="Unassembled WGS sequence"/>
</dbReference>
<reference evidence="1 2" key="1">
    <citation type="submission" date="2019-03" db="EMBL/GenBank/DDBJ databases">
        <title>Genomic Encyclopedia of Type Strains, Phase IV (KMG-IV): sequencing the most valuable type-strain genomes for metagenomic binning, comparative biology and taxonomic classification.</title>
        <authorList>
            <person name="Goeker M."/>
        </authorList>
    </citation>
    <scope>NUCLEOTIDE SEQUENCE [LARGE SCALE GENOMIC DNA]</scope>
    <source>
        <strain evidence="1 2">DSM 45361</strain>
    </source>
</reference>
<accession>A0A4R6SCZ5</accession>
<keyword evidence="2" id="KW-1185">Reference proteome</keyword>
<dbReference type="EMBL" id="SNXZ01000003">
    <property type="protein sequence ID" value="TDP97801.1"/>
    <property type="molecule type" value="Genomic_DNA"/>
</dbReference>
<gene>
    <name evidence="1" type="ORF">EV186_103778</name>
</gene>
<dbReference type="AlphaFoldDB" id="A0A4R6SCZ5"/>
<proteinExistence type="predicted"/>
<evidence type="ECO:0000313" key="1">
    <source>
        <dbReference type="EMBL" id="TDP97801.1"/>
    </source>
</evidence>
<organism evidence="1 2">
    <name type="scientific">Labedaea rhizosphaerae</name>
    <dbReference type="NCBI Taxonomy" id="598644"/>
    <lineage>
        <taxon>Bacteria</taxon>
        <taxon>Bacillati</taxon>
        <taxon>Actinomycetota</taxon>
        <taxon>Actinomycetes</taxon>
        <taxon>Pseudonocardiales</taxon>
        <taxon>Pseudonocardiaceae</taxon>
        <taxon>Labedaea</taxon>
    </lineage>
</organism>
<comment type="caution">
    <text evidence="1">The sequence shown here is derived from an EMBL/GenBank/DDBJ whole genome shotgun (WGS) entry which is preliminary data.</text>
</comment>
<name>A0A4R6SCZ5_LABRH</name>
<sequence length="50" mass="5247">MPNKTAQPDWLETAAKEAREVIARLHAEAKAAFDAIDASAPVAPKAETGS</sequence>
<evidence type="ECO:0000313" key="2">
    <source>
        <dbReference type="Proteomes" id="UP000295444"/>
    </source>
</evidence>
<protein>
    <submittedName>
        <fullName evidence="1">Uncharacterized protein</fullName>
    </submittedName>
</protein>